<reference evidence="8" key="1">
    <citation type="journal article" date="2023" name="Int. J. Syst. Evol. Microbiol.">
        <title>Mesoterricola silvestris gen. nov., sp. nov., Mesoterricola sediminis sp. nov., Geothrix oryzae sp. nov., Geothrix edaphica sp. nov., Geothrix rubra sp. nov., and Geothrix limicola sp. nov., six novel members of Acidobacteriota isolated from soils.</title>
        <authorList>
            <person name="Itoh H."/>
            <person name="Sugisawa Y."/>
            <person name="Mise K."/>
            <person name="Xu Z."/>
            <person name="Kuniyasu M."/>
            <person name="Ushijima N."/>
            <person name="Kawano K."/>
            <person name="Kobayashi E."/>
            <person name="Shiratori Y."/>
            <person name="Masuda Y."/>
            <person name="Senoo K."/>
        </authorList>
    </citation>
    <scope>NUCLEOTIDE SEQUENCE</scope>
    <source>
        <strain evidence="8">W786</strain>
    </source>
</reference>
<evidence type="ECO:0000259" key="7">
    <source>
        <dbReference type="SMART" id="SM00563"/>
    </source>
</evidence>
<gene>
    <name evidence="8" type="ORF">METESE_19040</name>
</gene>
<dbReference type="GO" id="GO:0006654">
    <property type="term" value="P:phosphatidic acid biosynthetic process"/>
    <property type="evidence" value="ECO:0007669"/>
    <property type="project" value="TreeGrafter"/>
</dbReference>
<evidence type="ECO:0000256" key="6">
    <source>
        <dbReference type="SAM" id="SignalP"/>
    </source>
</evidence>
<dbReference type="RefSeq" id="WP_316411583.1">
    <property type="nucleotide sequence ID" value="NZ_AP027081.1"/>
</dbReference>
<dbReference type="Pfam" id="PF01553">
    <property type="entry name" value="Acyltransferase"/>
    <property type="match status" value="1"/>
</dbReference>
<evidence type="ECO:0000256" key="2">
    <source>
        <dbReference type="ARBA" id="ARBA00022679"/>
    </source>
</evidence>
<keyword evidence="9" id="KW-1185">Reference proteome</keyword>
<dbReference type="GO" id="GO:0003841">
    <property type="term" value="F:1-acylglycerol-3-phosphate O-acyltransferase activity"/>
    <property type="evidence" value="ECO:0007669"/>
    <property type="project" value="TreeGrafter"/>
</dbReference>
<dbReference type="InterPro" id="IPR002123">
    <property type="entry name" value="Plipid/glycerol_acylTrfase"/>
</dbReference>
<keyword evidence="6" id="KW-0732">Signal</keyword>
<comment type="pathway">
    <text evidence="1">Lipid metabolism.</text>
</comment>
<dbReference type="KEGG" id="msea:METESE_19040"/>
<sequence>MTPRRGRTLTSLRLLAALGGTLWTAATVGGARAPEEALHRWSRRLLKHLGVTADLTGPIPEGAPLWVSNHLSWLDPVVFLALRPSGALAKLEVAGYPLVGAGARLAGLRFVDRDNPFSRATALRALARDLGRGRSFLLFPEGTTTSGQGLAPLREGGLRMAYRLGIPVLPFRLDSPDRHYPWTGDATLMPHLRALAEAGATHVAVTPGPRLHPQDYPDADAFVAALRSHLQGS</sequence>
<dbReference type="AlphaFoldDB" id="A0AA48GPN0"/>
<evidence type="ECO:0000313" key="9">
    <source>
        <dbReference type="Proteomes" id="UP001228113"/>
    </source>
</evidence>
<keyword evidence="3" id="KW-0444">Lipid biosynthesis</keyword>
<keyword evidence="3" id="KW-0443">Lipid metabolism</keyword>
<evidence type="ECO:0000256" key="1">
    <source>
        <dbReference type="ARBA" id="ARBA00005189"/>
    </source>
</evidence>
<keyword evidence="5 8" id="KW-0012">Acyltransferase</keyword>
<feature type="domain" description="Phospholipid/glycerol acyltransferase" evidence="7">
    <location>
        <begin position="64"/>
        <end position="176"/>
    </location>
</feature>
<dbReference type="EMBL" id="AP027081">
    <property type="protein sequence ID" value="BDU76946.1"/>
    <property type="molecule type" value="Genomic_DNA"/>
</dbReference>
<dbReference type="SMART" id="SM00563">
    <property type="entry name" value="PlsC"/>
    <property type="match status" value="1"/>
</dbReference>
<proteinExistence type="predicted"/>
<organism evidence="8 9">
    <name type="scientific">Mesoterricola sediminis</name>
    <dbReference type="NCBI Taxonomy" id="2927980"/>
    <lineage>
        <taxon>Bacteria</taxon>
        <taxon>Pseudomonadati</taxon>
        <taxon>Acidobacteriota</taxon>
        <taxon>Holophagae</taxon>
        <taxon>Holophagales</taxon>
        <taxon>Holophagaceae</taxon>
        <taxon>Mesoterricola</taxon>
    </lineage>
</organism>
<evidence type="ECO:0000256" key="5">
    <source>
        <dbReference type="ARBA" id="ARBA00023315"/>
    </source>
</evidence>
<keyword evidence="2" id="KW-0808">Transferase</keyword>
<dbReference type="Proteomes" id="UP001228113">
    <property type="component" value="Chromosome"/>
</dbReference>
<evidence type="ECO:0000256" key="3">
    <source>
        <dbReference type="ARBA" id="ARBA00023209"/>
    </source>
</evidence>
<evidence type="ECO:0000256" key="4">
    <source>
        <dbReference type="ARBA" id="ARBA00023264"/>
    </source>
</evidence>
<feature type="chain" id="PRO_5041301491" evidence="6">
    <location>
        <begin position="26"/>
        <end position="233"/>
    </location>
</feature>
<accession>A0AA48GPN0</accession>
<name>A0AA48GPN0_9BACT</name>
<dbReference type="PANTHER" id="PTHR10434">
    <property type="entry name" value="1-ACYL-SN-GLYCEROL-3-PHOSPHATE ACYLTRANSFERASE"/>
    <property type="match status" value="1"/>
</dbReference>
<keyword evidence="4" id="KW-1208">Phospholipid metabolism</keyword>
<dbReference type="SUPFAM" id="SSF69593">
    <property type="entry name" value="Glycerol-3-phosphate (1)-acyltransferase"/>
    <property type="match status" value="1"/>
</dbReference>
<keyword evidence="3" id="KW-0594">Phospholipid biosynthesis</keyword>
<feature type="signal peptide" evidence="6">
    <location>
        <begin position="1"/>
        <end position="25"/>
    </location>
</feature>
<protein>
    <submittedName>
        <fullName evidence="8">1-acyl-sn-glycerol-3-phosphate acyltransferase</fullName>
    </submittedName>
</protein>
<dbReference type="PANTHER" id="PTHR10434:SF59">
    <property type="entry name" value="1-ACYL-SN-GLYCEROL-3-PHOSPHATE ACYLTRANSFERASE"/>
    <property type="match status" value="1"/>
</dbReference>
<evidence type="ECO:0000313" key="8">
    <source>
        <dbReference type="EMBL" id="BDU76946.1"/>
    </source>
</evidence>
<dbReference type="CDD" id="cd07989">
    <property type="entry name" value="LPLAT_AGPAT-like"/>
    <property type="match status" value="1"/>
</dbReference>